<dbReference type="SUPFAM" id="SSF51735">
    <property type="entry name" value="NAD(P)-binding Rossmann-fold domains"/>
    <property type="match status" value="1"/>
</dbReference>
<proteinExistence type="predicted"/>
<sequence>MILPETMHFIDIPTPGGPEAMVLAKGQLPVPKDDEVLIRVQVAGVNRPDVMQRKGLYPPPPGASPVPGLEVAGEIAALGPNASGFYPGHKVTALCNGGGYAEYVTVPCGQCLPWPDGYDALKAAALPENFFTVWANVFDMAGLKPEESLLVHGGTSGIGLTALQLARAHGSTVFATAGSDEKCAFIARYGATAINYKTKDFQQVIAEATDKRGVDVILDMVGGSYIQRNIKSLAPRGRLVQVAFQQGAKAELDLLPVMLKRLTITGSTLRPRSAAEKAAIAASLKQKAWPLLERGAVTPVIDKVFDLEQVAQAHALMEASTHIGKILLRVAG</sequence>
<dbReference type="CDD" id="cd05276">
    <property type="entry name" value="p53_inducible_oxidoreductase"/>
    <property type="match status" value="1"/>
</dbReference>
<name>A0A0D6PKI2_9PROT</name>
<dbReference type="GO" id="GO:0070402">
    <property type="term" value="F:NADPH binding"/>
    <property type="evidence" value="ECO:0007669"/>
    <property type="project" value="TreeGrafter"/>
</dbReference>
<dbReference type="Gene3D" id="3.90.180.10">
    <property type="entry name" value="Medium-chain alcohol dehydrogenases, catalytic domain"/>
    <property type="match status" value="1"/>
</dbReference>
<dbReference type="InterPro" id="IPR036291">
    <property type="entry name" value="NAD(P)-bd_dom_sf"/>
</dbReference>
<dbReference type="InterPro" id="IPR020843">
    <property type="entry name" value="ER"/>
</dbReference>
<protein>
    <submittedName>
        <fullName evidence="4">Alcohol dehydrogenase</fullName>
    </submittedName>
</protein>
<dbReference type="EMBL" id="BANC01000087">
    <property type="protein sequence ID" value="GAN81244.1"/>
    <property type="molecule type" value="Genomic_DNA"/>
</dbReference>
<reference evidence="4 5" key="1">
    <citation type="submission" date="2012-11" db="EMBL/GenBank/DDBJ databases">
        <title>Whole genome sequence of Acidocella aminolytica 101 = DSM 11237.</title>
        <authorList>
            <person name="Azuma Y."/>
            <person name="Higashiura N."/>
            <person name="Hirakawa H."/>
            <person name="Matsushita K."/>
        </authorList>
    </citation>
    <scope>NUCLEOTIDE SEQUENCE [LARGE SCALE GENOMIC DNA]</scope>
    <source>
        <strain evidence="5">101 / DSM 11237</strain>
    </source>
</reference>
<dbReference type="Pfam" id="PF08240">
    <property type="entry name" value="ADH_N"/>
    <property type="match status" value="1"/>
</dbReference>
<dbReference type="Gene3D" id="3.40.50.720">
    <property type="entry name" value="NAD(P)-binding Rossmann-like Domain"/>
    <property type="match status" value="1"/>
</dbReference>
<dbReference type="InterPro" id="IPR013149">
    <property type="entry name" value="ADH-like_C"/>
</dbReference>
<evidence type="ECO:0000256" key="2">
    <source>
        <dbReference type="ARBA" id="ARBA00023002"/>
    </source>
</evidence>
<accession>A0A0D6PKI2</accession>
<dbReference type="SMART" id="SM00829">
    <property type="entry name" value="PKS_ER"/>
    <property type="match status" value="1"/>
</dbReference>
<feature type="domain" description="Enoyl reductase (ER)" evidence="3">
    <location>
        <begin position="16"/>
        <end position="328"/>
    </location>
</feature>
<keyword evidence="1" id="KW-0521">NADP</keyword>
<organism evidence="4 5">
    <name type="scientific">Acidocella aminolytica 101 = DSM 11237</name>
    <dbReference type="NCBI Taxonomy" id="1120923"/>
    <lineage>
        <taxon>Bacteria</taxon>
        <taxon>Pseudomonadati</taxon>
        <taxon>Pseudomonadota</taxon>
        <taxon>Alphaproteobacteria</taxon>
        <taxon>Acetobacterales</taxon>
        <taxon>Acidocellaceae</taxon>
        <taxon>Acidocella</taxon>
    </lineage>
</organism>
<dbReference type="OrthoDB" id="9780520at2"/>
<dbReference type="Pfam" id="PF00107">
    <property type="entry name" value="ADH_zinc_N"/>
    <property type="match status" value="1"/>
</dbReference>
<dbReference type="InterPro" id="IPR011032">
    <property type="entry name" value="GroES-like_sf"/>
</dbReference>
<keyword evidence="5" id="KW-1185">Reference proteome</keyword>
<dbReference type="InterPro" id="IPR014189">
    <property type="entry name" value="Quinone_OxRdtase_PIG3"/>
</dbReference>
<dbReference type="STRING" id="1120923.SAMN02746095_01377"/>
<dbReference type="AlphaFoldDB" id="A0A0D6PKI2"/>
<dbReference type="NCBIfam" id="TIGR02824">
    <property type="entry name" value="quinone_pig3"/>
    <property type="match status" value="1"/>
</dbReference>
<comment type="caution">
    <text evidence="4">The sequence shown here is derived from an EMBL/GenBank/DDBJ whole genome shotgun (WGS) entry which is preliminary data.</text>
</comment>
<dbReference type="InterPro" id="IPR013154">
    <property type="entry name" value="ADH-like_N"/>
</dbReference>
<dbReference type="PANTHER" id="PTHR48106">
    <property type="entry name" value="QUINONE OXIDOREDUCTASE PIG3-RELATED"/>
    <property type="match status" value="1"/>
</dbReference>
<dbReference type="GO" id="GO:0016651">
    <property type="term" value="F:oxidoreductase activity, acting on NAD(P)H"/>
    <property type="evidence" value="ECO:0007669"/>
    <property type="project" value="TreeGrafter"/>
</dbReference>
<dbReference type="RefSeq" id="WP_048879631.1">
    <property type="nucleotide sequence ID" value="NZ_BANC01000087.1"/>
</dbReference>
<gene>
    <name evidence="4" type="ORF">Aam_089_037</name>
</gene>
<evidence type="ECO:0000259" key="3">
    <source>
        <dbReference type="SMART" id="SM00829"/>
    </source>
</evidence>
<evidence type="ECO:0000313" key="4">
    <source>
        <dbReference type="EMBL" id="GAN81244.1"/>
    </source>
</evidence>
<dbReference type="SUPFAM" id="SSF50129">
    <property type="entry name" value="GroES-like"/>
    <property type="match status" value="1"/>
</dbReference>
<evidence type="ECO:0000313" key="5">
    <source>
        <dbReference type="Proteomes" id="UP000032668"/>
    </source>
</evidence>
<keyword evidence="2" id="KW-0560">Oxidoreductase</keyword>
<evidence type="ECO:0000256" key="1">
    <source>
        <dbReference type="ARBA" id="ARBA00022857"/>
    </source>
</evidence>
<dbReference type="PANTHER" id="PTHR48106:SF8">
    <property type="entry name" value="OS02G0805600 PROTEIN"/>
    <property type="match status" value="1"/>
</dbReference>
<dbReference type="Proteomes" id="UP000032668">
    <property type="component" value="Unassembled WGS sequence"/>
</dbReference>